<dbReference type="EMBL" id="AORV01000066">
    <property type="protein sequence ID" value="EMS69372.1"/>
    <property type="molecule type" value="Genomic_DNA"/>
</dbReference>
<keyword evidence="3" id="KW-1185">Reference proteome</keyword>
<dbReference type="eggNOG" id="COG5341">
    <property type="taxonomic scope" value="Bacteria"/>
</dbReference>
<keyword evidence="1" id="KW-0472">Membrane</keyword>
<reference evidence="2 3" key="1">
    <citation type="journal article" date="2013" name="Genome Announc.">
        <title>Draft Genome Sequence of the Cellulolytic, Mesophilic, Anaerobic Bacterium Clostridium termitidis Strain CT1112 (DSM 5398).</title>
        <authorList>
            <person name="Lal S."/>
            <person name="Ramachandran U."/>
            <person name="Zhang X."/>
            <person name="Munir R."/>
            <person name="Sparling R."/>
            <person name="Levin D.B."/>
        </authorList>
    </citation>
    <scope>NUCLEOTIDE SEQUENCE [LARGE SCALE GENOMIC DNA]</scope>
    <source>
        <strain evidence="2 3">CT1112</strain>
    </source>
</reference>
<evidence type="ECO:0000313" key="2">
    <source>
        <dbReference type="EMBL" id="EMS69372.1"/>
    </source>
</evidence>
<keyword evidence="1" id="KW-1133">Transmembrane helix</keyword>
<evidence type="ECO:0000256" key="1">
    <source>
        <dbReference type="SAM" id="Phobius"/>
    </source>
</evidence>
<feature type="transmembrane region" description="Helical" evidence="1">
    <location>
        <begin position="7"/>
        <end position="26"/>
    </location>
</feature>
<sequence length="137" mass="14934">MLKKGDVILVLLIVFGICLSVIIGGGNNSDSLASWNNAGNPGKEEVYAIIKQDDEVIKSINLTKLKKREVIKVSGQYDEFIVADQKKICFMSADCPDRLCVKTGWIDKPGQIAVCLPNRTLIKIVGNNDKSLDGAAR</sequence>
<dbReference type="Proteomes" id="UP000014155">
    <property type="component" value="Unassembled WGS sequence"/>
</dbReference>
<dbReference type="CDD" id="cd09846">
    <property type="entry name" value="DUF1312"/>
    <property type="match status" value="1"/>
</dbReference>
<dbReference type="Gene3D" id="2.60.320.10">
    <property type="entry name" value="N-utilization substance G protein NusG, insert domain"/>
    <property type="match status" value="1"/>
</dbReference>
<protein>
    <submittedName>
        <fullName evidence="2">Uncharacterized protein</fullName>
    </submittedName>
</protein>
<accession>S0FFM3</accession>
<organism evidence="2 3">
    <name type="scientific">Ruminiclostridium cellobioparum subsp. termitidis CT1112</name>
    <dbReference type="NCBI Taxonomy" id="1195236"/>
    <lineage>
        <taxon>Bacteria</taxon>
        <taxon>Bacillati</taxon>
        <taxon>Bacillota</taxon>
        <taxon>Clostridia</taxon>
        <taxon>Eubacteriales</taxon>
        <taxon>Oscillospiraceae</taxon>
        <taxon>Ruminiclostridium</taxon>
    </lineage>
</organism>
<name>S0FFM3_RUMCE</name>
<dbReference type="RefSeq" id="WP_004630379.1">
    <property type="nucleotide sequence ID" value="NZ_AORV01000066.1"/>
</dbReference>
<dbReference type="STRING" id="1195236.CTER_4946"/>
<gene>
    <name evidence="2" type="ORF">CTER_4946</name>
</gene>
<evidence type="ECO:0000313" key="3">
    <source>
        <dbReference type="Proteomes" id="UP000014155"/>
    </source>
</evidence>
<dbReference type="PATRIC" id="fig|1195236.3.peg.5137"/>
<proteinExistence type="predicted"/>
<dbReference type="InterPro" id="IPR038690">
    <property type="entry name" value="NusG_2_sf"/>
</dbReference>
<comment type="caution">
    <text evidence="2">The sequence shown here is derived from an EMBL/GenBank/DDBJ whole genome shotgun (WGS) entry which is preliminary data.</text>
</comment>
<dbReference type="AlphaFoldDB" id="S0FFM3"/>
<keyword evidence="1" id="KW-0812">Transmembrane</keyword>
<dbReference type="Pfam" id="PF07009">
    <property type="entry name" value="NusG_II"/>
    <property type="match status" value="1"/>
</dbReference>